<accession>A0A7R9M2W3</accession>
<gene>
    <name evidence="6" type="ORF">ONB1V03_LOCUS9235</name>
</gene>
<feature type="domain" description="Exonuclease" evidence="5">
    <location>
        <begin position="39"/>
        <end position="198"/>
    </location>
</feature>
<keyword evidence="7" id="KW-1185">Reference proteome</keyword>
<dbReference type="PANTHER" id="PTHR11046:SF0">
    <property type="entry name" value="OLIGORIBONUCLEASE, MITOCHONDRIAL"/>
    <property type="match status" value="1"/>
</dbReference>
<sequence length="200" mass="23527">MLSMYGLFASKVKRFPNVTQISWLLSVVRRMSGDMTGKKLVWVDCEMTGLDVNADRLLEVAVIVTNGNLDTIRQLGPYVIQTSKQILDQMNDWCVKTHNESPEHFVTDLSLDWQLLHLFFDKLRIGSNGYDRLFLNKYCPKFSSCLHYRTVDVSTIKELVRIWYKKDESFRKQLTHRAIDDINESIAELKFYRQNYFIDK</sequence>
<dbReference type="CDD" id="cd06135">
    <property type="entry name" value="Orn"/>
    <property type="match status" value="1"/>
</dbReference>
<reference evidence="6" key="1">
    <citation type="submission" date="2020-11" db="EMBL/GenBank/DDBJ databases">
        <authorList>
            <person name="Tran Van P."/>
        </authorList>
    </citation>
    <scope>NUCLEOTIDE SEQUENCE</scope>
</reference>
<dbReference type="InterPro" id="IPR013520">
    <property type="entry name" value="Ribonucl_H"/>
</dbReference>
<dbReference type="GO" id="GO:0000175">
    <property type="term" value="F:3'-5'-RNA exonuclease activity"/>
    <property type="evidence" value="ECO:0007669"/>
    <property type="project" value="InterPro"/>
</dbReference>
<dbReference type="EMBL" id="OC920531">
    <property type="protein sequence ID" value="CAD7652574.1"/>
    <property type="molecule type" value="Genomic_DNA"/>
</dbReference>
<proteinExistence type="inferred from homology"/>
<dbReference type="InterPro" id="IPR012337">
    <property type="entry name" value="RNaseH-like_sf"/>
</dbReference>
<dbReference type="InterPro" id="IPR022894">
    <property type="entry name" value="Oligoribonuclease"/>
</dbReference>
<dbReference type="Pfam" id="PF00929">
    <property type="entry name" value="RNase_T"/>
    <property type="match status" value="1"/>
</dbReference>
<dbReference type="InterPro" id="IPR036397">
    <property type="entry name" value="RNaseH_sf"/>
</dbReference>
<dbReference type="EMBL" id="CAJPVJ010005706">
    <property type="protein sequence ID" value="CAG2169761.1"/>
    <property type="molecule type" value="Genomic_DNA"/>
</dbReference>
<organism evidence="6">
    <name type="scientific">Oppiella nova</name>
    <dbReference type="NCBI Taxonomy" id="334625"/>
    <lineage>
        <taxon>Eukaryota</taxon>
        <taxon>Metazoa</taxon>
        <taxon>Ecdysozoa</taxon>
        <taxon>Arthropoda</taxon>
        <taxon>Chelicerata</taxon>
        <taxon>Arachnida</taxon>
        <taxon>Acari</taxon>
        <taxon>Acariformes</taxon>
        <taxon>Sarcoptiformes</taxon>
        <taxon>Oribatida</taxon>
        <taxon>Brachypylina</taxon>
        <taxon>Oppioidea</taxon>
        <taxon>Oppiidae</taxon>
        <taxon>Oppiella</taxon>
    </lineage>
</organism>
<dbReference type="AlphaFoldDB" id="A0A7R9M2W3"/>
<dbReference type="SMART" id="SM00479">
    <property type="entry name" value="EXOIII"/>
    <property type="match status" value="1"/>
</dbReference>
<evidence type="ECO:0000256" key="1">
    <source>
        <dbReference type="ARBA" id="ARBA00009921"/>
    </source>
</evidence>
<evidence type="ECO:0000256" key="4">
    <source>
        <dbReference type="ARBA" id="ARBA00022839"/>
    </source>
</evidence>
<evidence type="ECO:0000313" key="7">
    <source>
        <dbReference type="Proteomes" id="UP000728032"/>
    </source>
</evidence>
<evidence type="ECO:0000256" key="2">
    <source>
        <dbReference type="ARBA" id="ARBA00022722"/>
    </source>
</evidence>
<feature type="non-terminal residue" evidence="6">
    <location>
        <position position="200"/>
    </location>
</feature>
<dbReference type="Proteomes" id="UP000728032">
    <property type="component" value="Unassembled WGS sequence"/>
</dbReference>
<keyword evidence="3" id="KW-0378">Hydrolase</keyword>
<comment type="similarity">
    <text evidence="1">Belongs to the oligoribonuclease family.</text>
</comment>
<dbReference type="Gene3D" id="3.30.420.10">
    <property type="entry name" value="Ribonuclease H-like superfamily/Ribonuclease H"/>
    <property type="match status" value="2"/>
</dbReference>
<evidence type="ECO:0000313" key="6">
    <source>
        <dbReference type="EMBL" id="CAD7652574.1"/>
    </source>
</evidence>
<evidence type="ECO:0000259" key="5">
    <source>
        <dbReference type="SMART" id="SM00479"/>
    </source>
</evidence>
<evidence type="ECO:0000256" key="3">
    <source>
        <dbReference type="ARBA" id="ARBA00022801"/>
    </source>
</evidence>
<dbReference type="OrthoDB" id="270189at2759"/>
<dbReference type="GO" id="GO:0003676">
    <property type="term" value="F:nucleic acid binding"/>
    <property type="evidence" value="ECO:0007669"/>
    <property type="project" value="InterPro"/>
</dbReference>
<dbReference type="SUPFAM" id="SSF53098">
    <property type="entry name" value="Ribonuclease H-like"/>
    <property type="match status" value="1"/>
</dbReference>
<name>A0A7R9M2W3_9ACAR</name>
<keyword evidence="4" id="KW-0269">Exonuclease</keyword>
<keyword evidence="2" id="KW-0540">Nuclease</keyword>
<protein>
    <recommendedName>
        <fullName evidence="5">Exonuclease domain-containing protein</fullName>
    </recommendedName>
</protein>
<dbReference type="PANTHER" id="PTHR11046">
    <property type="entry name" value="OLIGORIBONUCLEASE, MITOCHONDRIAL"/>
    <property type="match status" value="1"/>
</dbReference>